<sequence length="591" mass="65170">MNTVALSLDPVVLLDPTTNSFLDIASTISFRSSTDQVLFSTADELLNGIQAGELFVLKAQTCRFLVSVAQEEDSANDQTIWAQLGIEIVYDVESPFSHGHLSFKIEHAGSVLYPTLPSNTTVITMQNLTCSFSFRRKPSTPEGSMIGPQDDIDDPFDSQDSGVCLITCDTATAFNKQTAQDGDVTYSVGRLVEAGLNALFVGHKAVGSIRMLTTMGTPTLICLAPEVFNIGYLSSLTTRSRLLPALSSVFQDLGHIESRRLRDHDSVSESILLYDQNSAVEGYRHRIWRLMRGQIPPYEEAKSAQQQPRELATHPDEALRDLSFDSMTSYGARSEDEALLRDELDLATNVELQANQHRNIRETLSDIDLEFGQNTAPSWTVDDNPFLSSSPLTMKFPADRSEPEDEQEECDDEGCYPEDNSNHDVNQEAFGSLWSPLPLSNFGGPSDPDNEADPEANRPGWAFDLADASLPPLHLTREIVRGTPGSYSDSSNSGLSMEDEIDFRAGYGADDPQRLGSTSFVSYSDWRSDEDKGPLSELSFQTTSNDRQTDGDEIFGGLDFGRCETIPQDYMSPSEVFSGSEIDLDEDDQIE</sequence>
<gene>
    <name evidence="2" type="ORF">BDP55DRAFT_628366</name>
</gene>
<dbReference type="EMBL" id="JAHMHR010000007">
    <property type="protein sequence ID" value="KAK1689818.1"/>
    <property type="molecule type" value="Genomic_DNA"/>
</dbReference>
<feature type="region of interest" description="Disordered" evidence="1">
    <location>
        <begin position="569"/>
        <end position="591"/>
    </location>
</feature>
<feature type="region of interest" description="Disordered" evidence="1">
    <location>
        <begin position="476"/>
        <end position="554"/>
    </location>
</feature>
<evidence type="ECO:0000313" key="2">
    <source>
        <dbReference type="EMBL" id="KAK1689818.1"/>
    </source>
</evidence>
<evidence type="ECO:0000256" key="1">
    <source>
        <dbReference type="SAM" id="MobiDB-lite"/>
    </source>
</evidence>
<keyword evidence="3" id="KW-1185">Reference proteome</keyword>
<dbReference type="AlphaFoldDB" id="A0AAJ0F1S2"/>
<protein>
    <submittedName>
        <fullName evidence="2">Uncharacterized protein</fullName>
    </submittedName>
</protein>
<accession>A0AAJ0F1S2</accession>
<feature type="compositionally biased region" description="Low complexity" evidence="1">
    <location>
        <begin position="486"/>
        <end position="496"/>
    </location>
</feature>
<feature type="compositionally biased region" description="Acidic residues" evidence="1">
    <location>
        <begin position="402"/>
        <end position="416"/>
    </location>
</feature>
<feature type="compositionally biased region" description="Acidic residues" evidence="1">
    <location>
        <begin position="582"/>
        <end position="591"/>
    </location>
</feature>
<comment type="caution">
    <text evidence="2">The sequence shown here is derived from an EMBL/GenBank/DDBJ whole genome shotgun (WGS) entry which is preliminary data.</text>
</comment>
<dbReference type="Proteomes" id="UP001224890">
    <property type="component" value="Unassembled WGS sequence"/>
</dbReference>
<feature type="region of interest" description="Disordered" evidence="1">
    <location>
        <begin position="380"/>
        <end position="464"/>
    </location>
</feature>
<dbReference type="GeneID" id="85456419"/>
<evidence type="ECO:0000313" key="3">
    <source>
        <dbReference type="Proteomes" id="UP001224890"/>
    </source>
</evidence>
<proteinExistence type="predicted"/>
<reference evidence="2" key="1">
    <citation type="submission" date="2021-06" db="EMBL/GenBank/DDBJ databases">
        <title>Comparative genomics, transcriptomics and evolutionary studies reveal genomic signatures of adaptation to plant cell wall in hemibiotrophic fungi.</title>
        <authorList>
            <consortium name="DOE Joint Genome Institute"/>
            <person name="Baroncelli R."/>
            <person name="Diaz J.F."/>
            <person name="Benocci T."/>
            <person name="Peng M."/>
            <person name="Battaglia E."/>
            <person name="Haridas S."/>
            <person name="Andreopoulos W."/>
            <person name="Labutti K."/>
            <person name="Pangilinan J."/>
            <person name="Floch G.L."/>
            <person name="Makela M.R."/>
            <person name="Henrissat B."/>
            <person name="Grigoriev I.V."/>
            <person name="Crouch J.A."/>
            <person name="De Vries R.P."/>
            <person name="Sukno S.A."/>
            <person name="Thon M.R."/>
        </authorList>
    </citation>
    <scope>NUCLEOTIDE SEQUENCE</scope>
    <source>
        <strain evidence="2">CBS 193.32</strain>
    </source>
</reference>
<name>A0AAJ0F1S2_9PEZI</name>
<organism evidence="2 3">
    <name type="scientific">Colletotrichum godetiae</name>
    <dbReference type="NCBI Taxonomy" id="1209918"/>
    <lineage>
        <taxon>Eukaryota</taxon>
        <taxon>Fungi</taxon>
        <taxon>Dikarya</taxon>
        <taxon>Ascomycota</taxon>
        <taxon>Pezizomycotina</taxon>
        <taxon>Sordariomycetes</taxon>
        <taxon>Hypocreomycetidae</taxon>
        <taxon>Glomerellales</taxon>
        <taxon>Glomerellaceae</taxon>
        <taxon>Colletotrichum</taxon>
        <taxon>Colletotrichum acutatum species complex</taxon>
    </lineage>
</organism>
<dbReference type="RefSeq" id="XP_060433513.1">
    <property type="nucleotide sequence ID" value="XM_060571893.1"/>
</dbReference>